<sequence>MRKGVARDGAPDLVAACEAARAEGLAFPAVWTHLLQFHPLVAGIPTHRIDEDGRAITEVALINGRRIVLNGSGYVLE</sequence>
<reference evidence="1 2" key="1">
    <citation type="submission" date="2019-03" db="EMBL/GenBank/DDBJ databases">
        <title>Genomic Encyclopedia of Type Strains, Phase IV (KMG-IV): sequencing the most valuable type-strain genomes for metagenomic binning, comparative biology and taxonomic classification.</title>
        <authorList>
            <person name="Goeker M."/>
        </authorList>
    </citation>
    <scope>NUCLEOTIDE SEQUENCE [LARGE SCALE GENOMIC DNA]</scope>
    <source>
        <strain evidence="1 2">DSM 19345</strain>
    </source>
</reference>
<dbReference type="RefSeq" id="WP_132805214.1">
    <property type="nucleotide sequence ID" value="NZ_SMAK01000002.1"/>
</dbReference>
<evidence type="ECO:0000313" key="1">
    <source>
        <dbReference type="EMBL" id="TCT12423.1"/>
    </source>
</evidence>
<name>A0A4V2UZS2_9HYPH</name>
<accession>A0A4V2UZS2</accession>
<proteinExistence type="predicted"/>
<dbReference type="AlphaFoldDB" id="A0A4V2UZS2"/>
<comment type="caution">
    <text evidence="1">The sequence shown here is derived from an EMBL/GenBank/DDBJ whole genome shotgun (WGS) entry which is preliminary data.</text>
</comment>
<organism evidence="1 2">
    <name type="scientific">Tepidamorphus gemmatus</name>
    <dbReference type="NCBI Taxonomy" id="747076"/>
    <lineage>
        <taxon>Bacteria</taxon>
        <taxon>Pseudomonadati</taxon>
        <taxon>Pseudomonadota</taxon>
        <taxon>Alphaproteobacteria</taxon>
        <taxon>Hyphomicrobiales</taxon>
        <taxon>Tepidamorphaceae</taxon>
        <taxon>Tepidamorphus</taxon>
    </lineage>
</organism>
<dbReference type="OrthoDB" id="8091057at2"/>
<dbReference type="EMBL" id="SMAK01000002">
    <property type="protein sequence ID" value="TCT12423.1"/>
    <property type="molecule type" value="Genomic_DNA"/>
</dbReference>
<keyword evidence="2" id="KW-1185">Reference proteome</keyword>
<dbReference type="Proteomes" id="UP000295678">
    <property type="component" value="Unassembled WGS sequence"/>
</dbReference>
<protein>
    <submittedName>
        <fullName evidence="1">Uncharacterized protein</fullName>
    </submittedName>
</protein>
<evidence type="ECO:0000313" key="2">
    <source>
        <dbReference type="Proteomes" id="UP000295678"/>
    </source>
</evidence>
<gene>
    <name evidence="1" type="ORF">EDC22_102108</name>
</gene>